<sequence length="73" mass="8844">MKVLRFEYEKNRFKLYAMFMDDISTMRDDDIQRDMLNKSKNIVKAGLGFEGYLNQEYFSTYEETNSVYCSYTF</sequence>
<dbReference type="EMBL" id="JBEOME010000002">
    <property type="protein sequence ID" value="MER3120755.1"/>
    <property type="molecule type" value="Genomic_DNA"/>
</dbReference>
<comment type="caution">
    <text evidence="1">The sequence shown here is derived from an EMBL/GenBank/DDBJ whole genome shotgun (WGS) entry which is preliminary data.</text>
</comment>
<gene>
    <name evidence="1" type="ORF">ABQG71_06080</name>
</gene>
<reference evidence="1 2" key="1">
    <citation type="submission" date="2024-06" db="EMBL/GenBank/DDBJ databases">
        <title>Construction of an artificial bacterial consortium using nitrogen cycle bacteria from Cuatro Cienegas Basin and a mangrove forest.</title>
        <authorList>
            <person name="Aguilera-Najera D."/>
            <person name="Marquez-Cianci L."/>
            <person name="Martinez-Perez E."/>
            <person name="Rosas-Barrera M."/>
            <person name="Rodriguez-Cruz U.E."/>
            <person name="Tapia-Lopez R."/>
            <person name="Eguiarte L.E."/>
            <person name="Souza-Saldivar V."/>
        </authorList>
    </citation>
    <scope>NUCLEOTIDE SEQUENCE [LARGE SCALE GENOMIC DNA]</scope>
    <source>
        <strain evidence="1 2">S14-15</strain>
    </source>
</reference>
<dbReference type="RefSeq" id="WP_268357714.1">
    <property type="nucleotide sequence ID" value="NZ_CP128109.1"/>
</dbReference>
<dbReference type="Proteomes" id="UP001467674">
    <property type="component" value="Unassembled WGS sequence"/>
</dbReference>
<protein>
    <submittedName>
        <fullName evidence="1">Uncharacterized protein</fullName>
    </submittedName>
</protein>
<organism evidence="1 2">
    <name type="scientific">Bacillus altitudinis</name>
    <dbReference type="NCBI Taxonomy" id="293387"/>
    <lineage>
        <taxon>Bacteria</taxon>
        <taxon>Bacillati</taxon>
        <taxon>Bacillota</taxon>
        <taxon>Bacilli</taxon>
        <taxon>Bacillales</taxon>
        <taxon>Bacillaceae</taxon>
        <taxon>Bacillus</taxon>
    </lineage>
</organism>
<keyword evidence="2" id="KW-1185">Reference proteome</keyword>
<accession>A0ABV1S2J0</accession>
<name>A0ABV1S2J0_BACAB</name>
<proteinExistence type="predicted"/>
<evidence type="ECO:0000313" key="1">
    <source>
        <dbReference type="EMBL" id="MER3120755.1"/>
    </source>
</evidence>
<evidence type="ECO:0000313" key="2">
    <source>
        <dbReference type="Proteomes" id="UP001467674"/>
    </source>
</evidence>